<comment type="caution">
    <text evidence="2">The sequence shown here is derived from an EMBL/GenBank/DDBJ whole genome shotgun (WGS) entry which is preliminary data.</text>
</comment>
<protein>
    <recommendedName>
        <fullName evidence="4">AlgX/AlgJ SGNH hydrolase-like domain-containing protein</fullName>
    </recommendedName>
</protein>
<proteinExistence type="predicted"/>
<evidence type="ECO:0008006" key="4">
    <source>
        <dbReference type="Google" id="ProtNLM"/>
    </source>
</evidence>
<dbReference type="STRING" id="180332.GCA_000797495_03249"/>
<evidence type="ECO:0000256" key="1">
    <source>
        <dbReference type="SAM" id="Phobius"/>
    </source>
</evidence>
<dbReference type="Proteomes" id="UP000306509">
    <property type="component" value="Unassembled WGS sequence"/>
</dbReference>
<keyword evidence="3" id="KW-1185">Reference proteome</keyword>
<organism evidence="2 3">
    <name type="scientific">Robinsoniella peoriensis</name>
    <dbReference type="NCBI Taxonomy" id="180332"/>
    <lineage>
        <taxon>Bacteria</taxon>
        <taxon>Bacillati</taxon>
        <taxon>Bacillota</taxon>
        <taxon>Clostridia</taxon>
        <taxon>Lachnospirales</taxon>
        <taxon>Lachnospiraceae</taxon>
        <taxon>Robinsoniella</taxon>
    </lineage>
</organism>
<sequence length="417" mass="48172">MAEVRLKENYDVERKPRCDSFNLFYCGSIAGLPAMGINMSKKQNWIIIILFLILIFGFTIATLLKSDTGFSEKENRELAQKPDISPERIFNGSYTKDYEKYLTDQFVLRDAWIGLKTQVERGTFKQEINDIYFAKDGYLIEKHTGSFTTDTALRNIQALKGFMETAEQKYGSGHVKAMIVPNAVDILREKLPPFASPAGEKGYLKKVKAALPGDTYFDCESVLREHKDEEIYYRTDHHWKTLAAFYMYEAWAKEIGIMPLTKDDYRIETLSKDFLGTIESKVNCRVQSDSIEAFIPKKEIPYVLNYNHSQEIRRELYDRSFLEKKDKYAVFFGGNQPVIEANTESGSSRKLLVIKDSYAHCFVPFAFHDFSEVDMIDLRYFNESLKDYMNARNYTDILFLYNASGFAEDPSVIKLGN</sequence>
<keyword evidence="1" id="KW-0472">Membrane</keyword>
<dbReference type="AlphaFoldDB" id="A0A4U8QAS0"/>
<keyword evidence="1" id="KW-1133">Transmembrane helix</keyword>
<evidence type="ECO:0000313" key="2">
    <source>
        <dbReference type="EMBL" id="TLD01739.1"/>
    </source>
</evidence>
<dbReference type="InterPro" id="IPR025945">
    <property type="entry name" value="DHHW"/>
</dbReference>
<evidence type="ECO:0000313" key="3">
    <source>
        <dbReference type="Proteomes" id="UP000306509"/>
    </source>
</evidence>
<dbReference type="RefSeq" id="WP_138002103.1">
    <property type="nucleotide sequence ID" value="NZ_QGQD01000030.1"/>
</dbReference>
<name>A0A4U8QAS0_9FIRM</name>
<accession>A0A4U8QAS0</accession>
<dbReference type="Pfam" id="PF14286">
    <property type="entry name" value="DHHW"/>
    <property type="match status" value="1"/>
</dbReference>
<gene>
    <name evidence="2" type="ORF">DSM106044_01374</name>
</gene>
<feature type="transmembrane region" description="Helical" evidence="1">
    <location>
        <begin position="45"/>
        <end position="64"/>
    </location>
</feature>
<dbReference type="EMBL" id="QGQD01000030">
    <property type="protein sequence ID" value="TLD01739.1"/>
    <property type="molecule type" value="Genomic_DNA"/>
</dbReference>
<reference evidence="2 3" key="1">
    <citation type="journal article" date="2019" name="Anaerobe">
        <title>Detection of Robinsoniella peoriensis in multiple bone samples of a trauma patient.</title>
        <authorList>
            <person name="Schrottner P."/>
            <person name="Hartwich K."/>
            <person name="Bunk B."/>
            <person name="Schober I."/>
            <person name="Helbig S."/>
            <person name="Rudolph W.W."/>
            <person name="Gunzer F."/>
        </authorList>
    </citation>
    <scope>NUCLEOTIDE SEQUENCE [LARGE SCALE GENOMIC DNA]</scope>
    <source>
        <strain evidence="2 3">DSM 106044</strain>
    </source>
</reference>
<keyword evidence="1" id="KW-0812">Transmembrane</keyword>